<dbReference type="PROSITE" id="PS50850">
    <property type="entry name" value="MFS"/>
    <property type="match status" value="1"/>
</dbReference>
<name>A0A938B2I8_UNCTE</name>
<dbReference type="Proteomes" id="UP000712673">
    <property type="component" value="Unassembled WGS sequence"/>
</dbReference>
<evidence type="ECO:0000256" key="2">
    <source>
        <dbReference type="ARBA" id="ARBA00022989"/>
    </source>
</evidence>
<keyword evidence="3 5" id="KW-0472">Membrane</keyword>
<feature type="transmembrane region" description="Helical" evidence="5">
    <location>
        <begin position="147"/>
        <end position="170"/>
    </location>
</feature>
<proteinExistence type="predicted"/>
<dbReference type="CDD" id="cd17355">
    <property type="entry name" value="MFS_YcxA_like"/>
    <property type="match status" value="1"/>
</dbReference>
<dbReference type="InterPro" id="IPR011701">
    <property type="entry name" value="MFS"/>
</dbReference>
<keyword evidence="2 5" id="KW-1133">Transmembrane helix</keyword>
<dbReference type="Gene3D" id="1.20.1250.20">
    <property type="entry name" value="MFS general substrate transporter like domains"/>
    <property type="match status" value="2"/>
</dbReference>
<evidence type="ECO:0000313" key="8">
    <source>
        <dbReference type="Proteomes" id="UP000712673"/>
    </source>
</evidence>
<evidence type="ECO:0000256" key="3">
    <source>
        <dbReference type="ARBA" id="ARBA00023136"/>
    </source>
</evidence>
<reference evidence="7" key="1">
    <citation type="submission" date="2019-03" db="EMBL/GenBank/DDBJ databases">
        <title>Lake Tanganyika Metagenome-Assembled Genomes (MAGs).</title>
        <authorList>
            <person name="Tran P."/>
        </authorList>
    </citation>
    <scope>NUCLEOTIDE SEQUENCE</scope>
    <source>
        <strain evidence="7">K_DeepCast_65m_m2_066</strain>
    </source>
</reference>
<dbReference type="InterPro" id="IPR050327">
    <property type="entry name" value="Proton-linked_MCT"/>
</dbReference>
<dbReference type="PANTHER" id="PTHR11360">
    <property type="entry name" value="MONOCARBOXYLATE TRANSPORTER"/>
    <property type="match status" value="1"/>
</dbReference>
<evidence type="ECO:0000256" key="4">
    <source>
        <dbReference type="SAM" id="MobiDB-lite"/>
    </source>
</evidence>
<feature type="transmembrane region" description="Helical" evidence="5">
    <location>
        <begin position="376"/>
        <end position="393"/>
    </location>
</feature>
<dbReference type="SUPFAM" id="SSF103473">
    <property type="entry name" value="MFS general substrate transporter"/>
    <property type="match status" value="1"/>
</dbReference>
<feature type="transmembrane region" description="Helical" evidence="5">
    <location>
        <begin position="278"/>
        <end position="299"/>
    </location>
</feature>
<feature type="transmembrane region" description="Helical" evidence="5">
    <location>
        <begin position="60"/>
        <end position="81"/>
    </location>
</feature>
<dbReference type="InterPro" id="IPR020846">
    <property type="entry name" value="MFS_dom"/>
</dbReference>
<dbReference type="PANTHER" id="PTHR11360:SF290">
    <property type="entry name" value="MONOCARBOXYLATE MFS PERMEASE"/>
    <property type="match status" value="1"/>
</dbReference>
<comment type="caution">
    <text evidence="7">The sequence shown here is derived from an EMBL/GenBank/DDBJ whole genome shotgun (WGS) entry which is preliminary data.</text>
</comment>
<feature type="transmembrane region" description="Helical" evidence="5">
    <location>
        <begin position="311"/>
        <end position="328"/>
    </location>
</feature>
<evidence type="ECO:0000313" key="7">
    <source>
        <dbReference type="EMBL" id="MBM3224266.1"/>
    </source>
</evidence>
<dbReference type="InterPro" id="IPR036259">
    <property type="entry name" value="MFS_trans_sf"/>
</dbReference>
<gene>
    <name evidence="7" type="ORF">FJZ47_10735</name>
</gene>
<dbReference type="Pfam" id="PF07690">
    <property type="entry name" value="MFS_1"/>
    <property type="match status" value="1"/>
</dbReference>
<dbReference type="AlphaFoldDB" id="A0A938B2I8"/>
<sequence>MSSIPASTLPVPAPRFFYGWVILIACFMITTVASGTMMGFGVFINPMADTMGWSHSSLSLAYAISSLVTGIGVLIVGSVLHARSVRQIFLLSTLIHCLGIYMTSTVTSIEAFYFWYGFVASAGRSAFFMSTATLITRWFEHRRGLIMGIMMSGNGLGPFIFSPLVSWMIFYWDWQTAYLLLSINMTICLTLSCLLIRNHPADMGLTPYGGTPAVARPQPSGSAATTPAQQAPSGGSLWGVVLRMESFWSMCWINFFCCLCHSIPLVHVVSFAQHAGLSAFAAAWVLAIMNVSSIVGRIYWGMFADRHGGRLALMLTLFLQGSLILWLVNTQDPVLFFLYALLWGFGYGGVGTQYGIVSRELYGARLFGPGYSGQNGFAMVGMALGGFLGGYLYDISGSYSTSWLLSFGSGLISSLIALDLMAQGERTRTTSDQSVSDQGPLLPSPSGRGLG</sequence>
<evidence type="ECO:0000256" key="5">
    <source>
        <dbReference type="SAM" id="Phobius"/>
    </source>
</evidence>
<feature type="region of interest" description="Disordered" evidence="4">
    <location>
        <begin position="428"/>
        <end position="451"/>
    </location>
</feature>
<feature type="transmembrane region" description="Helical" evidence="5">
    <location>
        <begin position="16"/>
        <end position="40"/>
    </location>
</feature>
<feature type="transmembrane region" description="Helical" evidence="5">
    <location>
        <begin position="252"/>
        <end position="272"/>
    </location>
</feature>
<protein>
    <submittedName>
        <fullName evidence="7">MFS transporter</fullName>
    </submittedName>
</protein>
<accession>A0A938B2I8</accession>
<dbReference type="GO" id="GO:0022857">
    <property type="term" value="F:transmembrane transporter activity"/>
    <property type="evidence" value="ECO:0007669"/>
    <property type="project" value="InterPro"/>
</dbReference>
<keyword evidence="1 5" id="KW-0812">Transmembrane</keyword>
<feature type="transmembrane region" description="Helical" evidence="5">
    <location>
        <begin position="334"/>
        <end position="356"/>
    </location>
</feature>
<evidence type="ECO:0000259" key="6">
    <source>
        <dbReference type="PROSITE" id="PS50850"/>
    </source>
</evidence>
<feature type="transmembrane region" description="Helical" evidence="5">
    <location>
        <begin position="88"/>
        <end position="107"/>
    </location>
</feature>
<feature type="transmembrane region" description="Helical" evidence="5">
    <location>
        <begin position="176"/>
        <end position="196"/>
    </location>
</feature>
<feature type="transmembrane region" description="Helical" evidence="5">
    <location>
        <begin position="399"/>
        <end position="418"/>
    </location>
</feature>
<evidence type="ECO:0000256" key="1">
    <source>
        <dbReference type="ARBA" id="ARBA00022692"/>
    </source>
</evidence>
<dbReference type="EMBL" id="VGLS01000288">
    <property type="protein sequence ID" value="MBM3224266.1"/>
    <property type="molecule type" value="Genomic_DNA"/>
</dbReference>
<feature type="transmembrane region" description="Helical" evidence="5">
    <location>
        <begin position="113"/>
        <end position="135"/>
    </location>
</feature>
<organism evidence="7 8">
    <name type="scientific">Tectimicrobiota bacterium</name>
    <dbReference type="NCBI Taxonomy" id="2528274"/>
    <lineage>
        <taxon>Bacteria</taxon>
        <taxon>Pseudomonadati</taxon>
        <taxon>Nitrospinota/Tectimicrobiota group</taxon>
        <taxon>Candidatus Tectimicrobiota</taxon>
    </lineage>
</organism>
<feature type="domain" description="Major facilitator superfamily (MFS) profile" evidence="6">
    <location>
        <begin position="19"/>
        <end position="425"/>
    </location>
</feature>